<reference evidence="3" key="1">
    <citation type="journal article" date="2024" name="Int. J. Syst. Evol. Microbiol.">
        <title>Brooklawnia propionicigenes sp. nov., a facultatively anaerobic, propionate-producing bacterium isolated from a methanogenic reactor treating waste from cattle farms.</title>
        <authorList>
            <person name="Akita Y."/>
            <person name="Ueki A."/>
            <person name="Tonouchi A."/>
            <person name="Sugawara Y."/>
            <person name="Honma S."/>
            <person name="Kaku N."/>
            <person name="Ueki K."/>
        </authorList>
    </citation>
    <scope>NUCLEOTIDE SEQUENCE</scope>
    <source>
        <strain evidence="3">SH051</strain>
    </source>
</reference>
<organism evidence="3 4">
    <name type="scientific">Brooklawnia propionicigenes</name>
    <dbReference type="NCBI Taxonomy" id="3041175"/>
    <lineage>
        <taxon>Bacteria</taxon>
        <taxon>Bacillati</taxon>
        <taxon>Actinomycetota</taxon>
        <taxon>Actinomycetes</taxon>
        <taxon>Propionibacteriales</taxon>
        <taxon>Propionibacteriaceae</taxon>
        <taxon>Brooklawnia</taxon>
    </lineage>
</organism>
<dbReference type="KEGG" id="broo:brsh051_10850"/>
<dbReference type="Proteomes" id="UP001431656">
    <property type="component" value="Chromosome"/>
</dbReference>
<dbReference type="RefSeq" id="WP_286268133.1">
    <property type="nucleotide sequence ID" value="NZ_AP028056.1"/>
</dbReference>
<dbReference type="InterPro" id="IPR002762">
    <property type="entry name" value="CbiX-like"/>
</dbReference>
<protein>
    <submittedName>
        <fullName evidence="3">Sirohydrochlorin chelatase</fullName>
    </submittedName>
</protein>
<keyword evidence="2" id="KW-0456">Lyase</keyword>
<accession>A0AAN0KDC8</accession>
<dbReference type="EMBL" id="AP028056">
    <property type="protein sequence ID" value="BEH01804.1"/>
    <property type="molecule type" value="Genomic_DNA"/>
</dbReference>
<keyword evidence="4" id="KW-1185">Reference proteome</keyword>
<evidence type="ECO:0000313" key="4">
    <source>
        <dbReference type="Proteomes" id="UP001431656"/>
    </source>
</evidence>
<keyword evidence="1" id="KW-0479">Metal-binding</keyword>
<dbReference type="CDD" id="cd03416">
    <property type="entry name" value="CbiX_SirB_N"/>
    <property type="match status" value="1"/>
</dbReference>
<dbReference type="Gene3D" id="3.40.50.1400">
    <property type="match status" value="2"/>
</dbReference>
<evidence type="ECO:0000256" key="2">
    <source>
        <dbReference type="ARBA" id="ARBA00023239"/>
    </source>
</evidence>
<dbReference type="AlphaFoldDB" id="A0AAN0KDC8"/>
<proteinExistence type="predicted"/>
<dbReference type="PANTHER" id="PTHR33542">
    <property type="entry name" value="SIROHYDROCHLORIN FERROCHELATASE, CHLOROPLASTIC"/>
    <property type="match status" value="1"/>
</dbReference>
<dbReference type="InterPro" id="IPR050963">
    <property type="entry name" value="Sirohydro_Cobaltochel/CbiX"/>
</dbReference>
<evidence type="ECO:0000256" key="1">
    <source>
        <dbReference type="ARBA" id="ARBA00022723"/>
    </source>
</evidence>
<dbReference type="GO" id="GO:0046872">
    <property type="term" value="F:metal ion binding"/>
    <property type="evidence" value="ECO:0007669"/>
    <property type="project" value="UniProtKB-KW"/>
</dbReference>
<dbReference type="SUPFAM" id="SSF53800">
    <property type="entry name" value="Chelatase"/>
    <property type="match status" value="1"/>
</dbReference>
<gene>
    <name evidence="3" type="ORF">brsh051_10850</name>
</gene>
<dbReference type="GO" id="GO:0016829">
    <property type="term" value="F:lyase activity"/>
    <property type="evidence" value="ECO:0007669"/>
    <property type="project" value="UniProtKB-KW"/>
</dbReference>
<dbReference type="PANTHER" id="PTHR33542:SF5">
    <property type="entry name" value="FERROCHELATASE CHE1"/>
    <property type="match status" value="1"/>
</dbReference>
<sequence>MSPPDLVLAFHGTEKPAGQQLARRVVLAVAAALPQVKVHLGWADVLTPTLTQTLSAVGPAVVVPCFLASGYHVTSDLPAAVQASGGRARLTPSLGAAPEAVLAARLAEAGGPGDAVVLAAAGSKRETANRQAADAAARLAREIGRPVRPAFVTAAAPSPAEVVAALRAAGYRRVAIASFLLAPGVFHDRLRSAGADLVSEPIGDHPLVIATIVDRYRQAVADDDDRIWAGADRQGAIA</sequence>
<name>A0AAN0KDC8_9ACTN</name>
<dbReference type="Pfam" id="PF01903">
    <property type="entry name" value="CbiX"/>
    <property type="match status" value="2"/>
</dbReference>
<evidence type="ECO:0000313" key="3">
    <source>
        <dbReference type="EMBL" id="BEH01804.1"/>
    </source>
</evidence>